<sequence>MKKDKNVSAWLPSTLGEGPGIRKIAFLTPEYPHGNTGSSGGIGTSIKNLAMGLIQEGCSVRVLVYGQKEERLFDDNGIVVQQIKNIKLKGLSWYLTRKKLERIINSLYQNKEIDLVEASDWTGITSFITPKKCPIVIRLNGSDTYFCHLDQRPVKWRNKFHEKRALQKADALLSVSQFTADLTKEVFGLNKKFTIIPNGINTDVFHSGGTDHTTDTTTLDPPAGSRGPGNILYFGSLIRKKGLLELPFIFNEVVRKSSNAALILVGKDVPDIISGNPSTWKMMQELFSPAALLNVTYLGAVPYSEIKNQISTATVCVFPTFAEALPVSWIEAMAMEKAIVASNIGWAAEVIDDGVNGFLVHPKDHALYAAKIIKLMEDDDLQKEFGLAAKLKVSEKFSIQKVAQQSLLFYQSFYNK</sequence>
<keyword evidence="3" id="KW-0808">Transferase</keyword>
<dbReference type="InterPro" id="IPR050194">
    <property type="entry name" value="Glycosyltransferase_grp1"/>
</dbReference>
<dbReference type="EMBL" id="SMFN01000017">
    <property type="protein sequence ID" value="TDE02036.1"/>
    <property type="molecule type" value="Genomic_DNA"/>
</dbReference>
<dbReference type="SUPFAM" id="SSF53756">
    <property type="entry name" value="UDP-Glycosyltransferase/glycogen phosphorylase"/>
    <property type="match status" value="1"/>
</dbReference>
<dbReference type="PANTHER" id="PTHR45947">
    <property type="entry name" value="SULFOQUINOVOSYL TRANSFERASE SQD2"/>
    <property type="match status" value="1"/>
</dbReference>
<dbReference type="PANTHER" id="PTHR45947:SF3">
    <property type="entry name" value="SULFOQUINOVOSYL TRANSFERASE SQD2"/>
    <property type="match status" value="1"/>
</dbReference>
<dbReference type="Proteomes" id="UP000294644">
    <property type="component" value="Unassembled WGS sequence"/>
</dbReference>
<feature type="domain" description="Glycosyl transferase family 1" evidence="1">
    <location>
        <begin position="230"/>
        <end position="390"/>
    </location>
</feature>
<dbReference type="InterPro" id="IPR001296">
    <property type="entry name" value="Glyco_trans_1"/>
</dbReference>
<feature type="domain" description="Glycosyltransferase subfamily 4-like N-terminal" evidence="2">
    <location>
        <begin position="40"/>
        <end position="203"/>
    </location>
</feature>
<dbReference type="Gene3D" id="3.40.50.2000">
    <property type="entry name" value="Glycogen Phosphorylase B"/>
    <property type="match status" value="2"/>
</dbReference>
<dbReference type="AlphaFoldDB" id="A0A4R5CPI6"/>
<proteinExistence type="predicted"/>
<keyword evidence="4" id="KW-1185">Reference proteome</keyword>
<dbReference type="OrthoDB" id="502646at2"/>
<dbReference type="CDD" id="cd03801">
    <property type="entry name" value="GT4_PimA-like"/>
    <property type="match status" value="1"/>
</dbReference>
<comment type="caution">
    <text evidence="3">The sequence shown here is derived from an EMBL/GenBank/DDBJ whole genome shotgun (WGS) entry which is preliminary data.</text>
</comment>
<evidence type="ECO:0000259" key="1">
    <source>
        <dbReference type="Pfam" id="PF00534"/>
    </source>
</evidence>
<dbReference type="RefSeq" id="WP_132066923.1">
    <property type="nucleotide sequence ID" value="NZ_SMFN01000017.1"/>
</dbReference>
<accession>A0A4R5CPI6</accession>
<evidence type="ECO:0000313" key="4">
    <source>
        <dbReference type="Proteomes" id="UP000294644"/>
    </source>
</evidence>
<evidence type="ECO:0000313" key="3">
    <source>
        <dbReference type="EMBL" id="TDE02036.1"/>
    </source>
</evidence>
<name>A0A4R5CPI6_9FLAO</name>
<dbReference type="Pfam" id="PF13439">
    <property type="entry name" value="Glyco_transf_4"/>
    <property type="match status" value="1"/>
</dbReference>
<dbReference type="InterPro" id="IPR028098">
    <property type="entry name" value="Glyco_trans_4-like_N"/>
</dbReference>
<protein>
    <submittedName>
        <fullName evidence="3">Glycosyltransferase family 1 protein</fullName>
    </submittedName>
</protein>
<dbReference type="Pfam" id="PF00534">
    <property type="entry name" value="Glycos_transf_1"/>
    <property type="match status" value="1"/>
</dbReference>
<organism evidence="3 4">
    <name type="scientific">Flavobacterium sandaracinum</name>
    <dbReference type="NCBI Taxonomy" id="2541733"/>
    <lineage>
        <taxon>Bacteria</taxon>
        <taxon>Pseudomonadati</taxon>
        <taxon>Bacteroidota</taxon>
        <taxon>Flavobacteriia</taxon>
        <taxon>Flavobacteriales</taxon>
        <taxon>Flavobacteriaceae</taxon>
        <taxon>Flavobacterium</taxon>
    </lineage>
</organism>
<evidence type="ECO:0000259" key="2">
    <source>
        <dbReference type="Pfam" id="PF13439"/>
    </source>
</evidence>
<gene>
    <name evidence="3" type="ORF">E0F91_13165</name>
</gene>
<reference evidence="3 4" key="1">
    <citation type="submission" date="2019-03" db="EMBL/GenBank/DDBJ databases">
        <title>Flavobacterium LB-D12 sp. nov., isolated from arctic soil.</title>
        <authorList>
            <person name="Chaudhary D.K."/>
        </authorList>
    </citation>
    <scope>NUCLEOTIDE SEQUENCE [LARGE SCALE GENOMIC DNA]</scope>
    <source>
        <strain evidence="3 4">LB-D12</strain>
    </source>
</reference>
<dbReference type="GO" id="GO:0016757">
    <property type="term" value="F:glycosyltransferase activity"/>
    <property type="evidence" value="ECO:0007669"/>
    <property type="project" value="InterPro"/>
</dbReference>